<dbReference type="Proteomes" id="UP000032452">
    <property type="component" value="Unassembled WGS sequence"/>
</dbReference>
<feature type="transmembrane region" description="Helical" evidence="1">
    <location>
        <begin position="220"/>
        <end position="238"/>
    </location>
</feature>
<dbReference type="OrthoDB" id="2542372at2"/>
<dbReference type="RefSeq" id="WP_045055930.1">
    <property type="nucleotide sequence ID" value="NZ_CAWMDP010000008.1"/>
</dbReference>
<organism evidence="2 3">
    <name type="scientific">Aliterella atlantica CENA595</name>
    <dbReference type="NCBI Taxonomy" id="1618023"/>
    <lineage>
        <taxon>Bacteria</taxon>
        <taxon>Bacillati</taxon>
        <taxon>Cyanobacteriota</taxon>
        <taxon>Cyanophyceae</taxon>
        <taxon>Chroococcidiopsidales</taxon>
        <taxon>Aliterellaceae</taxon>
        <taxon>Aliterella</taxon>
    </lineage>
</organism>
<dbReference type="PATRIC" id="fig|1618023.3.peg.518"/>
<name>A0A0D8ZQ93_9CYAN</name>
<keyword evidence="1" id="KW-0812">Transmembrane</keyword>
<protein>
    <submittedName>
        <fullName evidence="2">Integral membrane protein</fullName>
    </submittedName>
</protein>
<keyword evidence="3" id="KW-1185">Reference proteome</keyword>
<evidence type="ECO:0000256" key="1">
    <source>
        <dbReference type="SAM" id="Phobius"/>
    </source>
</evidence>
<dbReference type="AlphaFoldDB" id="A0A0D8ZQ93"/>
<feature type="transmembrane region" description="Helical" evidence="1">
    <location>
        <begin position="143"/>
        <end position="166"/>
    </location>
</feature>
<evidence type="ECO:0000313" key="3">
    <source>
        <dbReference type="Proteomes" id="UP000032452"/>
    </source>
</evidence>
<dbReference type="EMBL" id="JYON01000021">
    <property type="protein sequence ID" value="KJH70517.1"/>
    <property type="molecule type" value="Genomic_DNA"/>
</dbReference>
<reference evidence="2 3" key="1">
    <citation type="submission" date="2015-02" db="EMBL/GenBank/DDBJ databases">
        <title>Draft genome of a novel marine cyanobacterium (Chroococcales) isolated from South Atlantic Ocean.</title>
        <authorList>
            <person name="Rigonato J."/>
            <person name="Alvarenga D.O."/>
            <person name="Branco L.H."/>
            <person name="Varani A.M."/>
            <person name="Brandini F.P."/>
            <person name="Fiore M.F."/>
        </authorList>
    </citation>
    <scope>NUCLEOTIDE SEQUENCE [LARGE SCALE GENOMIC DNA]</scope>
    <source>
        <strain evidence="2 3">CENA595</strain>
    </source>
</reference>
<dbReference type="STRING" id="1618023.UH38_17245"/>
<feature type="transmembrane region" description="Helical" evidence="1">
    <location>
        <begin position="41"/>
        <end position="66"/>
    </location>
</feature>
<keyword evidence="1" id="KW-0472">Membrane</keyword>
<feature type="transmembrane region" description="Helical" evidence="1">
    <location>
        <begin position="245"/>
        <end position="265"/>
    </location>
</feature>
<feature type="transmembrane region" description="Helical" evidence="1">
    <location>
        <begin position="119"/>
        <end position="137"/>
    </location>
</feature>
<keyword evidence="1" id="KW-1133">Transmembrane helix</keyword>
<comment type="caution">
    <text evidence="2">The sequence shown here is derived from an EMBL/GenBank/DDBJ whole genome shotgun (WGS) entry which is preliminary data.</text>
</comment>
<gene>
    <name evidence="2" type="ORF">UH38_17245</name>
</gene>
<accession>A0A0D8ZQ93</accession>
<evidence type="ECO:0000313" key="2">
    <source>
        <dbReference type="EMBL" id="KJH70517.1"/>
    </source>
</evidence>
<sequence>MQRFKPFLRWLILGGVLFFLAQALKANWQEVAAIQIKATGWAYLGGALAVTLLAHIWTGWVWGWILQFLNYPVKGSWAIRVYLKTNIAKYVPGNVWHFYGRIKAATAAGVSTSIATLSVLLEPLLMAAAALVLALLGTQQASWGWQVLGLAIVLIAIHPAILNRGLKLIGKMKGKDESTSQQMLKQYPLLPLLGELGFLGLRGAGFILTVLALYPVEPKQILILLSAFSLAWLLGLVVPGAPGGIGVFEATAIALLSPVLSPGIVLSAVAVYRLISILAEAVGAGIAWIWELKAAT</sequence>
<feature type="transmembrane region" description="Helical" evidence="1">
    <location>
        <begin position="187"/>
        <end position="214"/>
    </location>
</feature>
<proteinExistence type="predicted"/>